<evidence type="ECO:0000256" key="1">
    <source>
        <dbReference type="SAM" id="Phobius"/>
    </source>
</evidence>
<gene>
    <name evidence="2" type="ORF">ROA7450_02188</name>
</gene>
<dbReference type="RefSeq" id="WP_085805713.1">
    <property type="nucleotide sequence ID" value="NZ_FWFX01000006.1"/>
</dbReference>
<evidence type="ECO:0000313" key="3">
    <source>
        <dbReference type="Proteomes" id="UP000193061"/>
    </source>
</evidence>
<dbReference type="Proteomes" id="UP000193061">
    <property type="component" value="Unassembled WGS sequence"/>
</dbReference>
<proteinExistence type="predicted"/>
<feature type="transmembrane region" description="Helical" evidence="1">
    <location>
        <begin position="110"/>
        <end position="131"/>
    </location>
</feature>
<evidence type="ECO:0000313" key="2">
    <source>
        <dbReference type="EMBL" id="SLN45354.1"/>
    </source>
</evidence>
<keyword evidence="1" id="KW-0472">Membrane</keyword>
<keyword evidence="1" id="KW-1133">Transmembrane helix</keyword>
<organism evidence="2 3">
    <name type="scientific">Roseovarius albus</name>
    <dbReference type="NCBI Taxonomy" id="1247867"/>
    <lineage>
        <taxon>Bacteria</taxon>
        <taxon>Pseudomonadati</taxon>
        <taxon>Pseudomonadota</taxon>
        <taxon>Alphaproteobacteria</taxon>
        <taxon>Rhodobacterales</taxon>
        <taxon>Roseobacteraceae</taxon>
        <taxon>Roseovarius</taxon>
    </lineage>
</organism>
<accession>A0A1X6ZAC4</accession>
<feature type="transmembrane region" description="Helical" evidence="1">
    <location>
        <begin position="21"/>
        <end position="40"/>
    </location>
</feature>
<dbReference type="AlphaFoldDB" id="A0A1X6ZAC4"/>
<feature type="transmembrane region" description="Helical" evidence="1">
    <location>
        <begin position="160"/>
        <end position="182"/>
    </location>
</feature>
<dbReference type="EMBL" id="FWFX01000006">
    <property type="protein sequence ID" value="SLN45354.1"/>
    <property type="molecule type" value="Genomic_DNA"/>
</dbReference>
<sequence length="197" mass="21891">MRALLSLHNAIFGLVERVGDWLLPMIARFLFLAIFFVYFWKSAMTKLGDGFFGFLFPSDGAYIQMFPRAMEAAGYDSSQLGVFYWAVAVAGTWAEIILPILIVVGLFTRIAAVGMIGFVTVQSLTDVYAAGHSKWGHWFDNVVEYDPAIKGVGLLDDRSLWVFLLLVIVIKGAGAISLDAILCRIYCRDKSLETEMA</sequence>
<reference evidence="2 3" key="1">
    <citation type="submission" date="2017-03" db="EMBL/GenBank/DDBJ databases">
        <authorList>
            <person name="Afonso C.L."/>
            <person name="Miller P.J."/>
            <person name="Scott M.A."/>
            <person name="Spackman E."/>
            <person name="Goraichik I."/>
            <person name="Dimitrov K.M."/>
            <person name="Suarez D.L."/>
            <person name="Swayne D.E."/>
        </authorList>
    </citation>
    <scope>NUCLEOTIDE SEQUENCE [LARGE SCALE GENOMIC DNA]</scope>
    <source>
        <strain evidence="2 3">CECT 7450</strain>
    </source>
</reference>
<protein>
    <submittedName>
        <fullName evidence="2">DoxX</fullName>
    </submittedName>
</protein>
<feature type="transmembrane region" description="Helical" evidence="1">
    <location>
        <begin position="82"/>
        <end position="103"/>
    </location>
</feature>
<dbReference type="OrthoDB" id="121744at2"/>
<keyword evidence="1" id="KW-0812">Transmembrane</keyword>
<keyword evidence="3" id="KW-1185">Reference proteome</keyword>
<name>A0A1X6ZAC4_9RHOB</name>